<gene>
    <name evidence="1" type="ORF">QVD17_06946</name>
</gene>
<proteinExistence type="predicted"/>
<protein>
    <submittedName>
        <fullName evidence="1">Uncharacterized protein</fullName>
    </submittedName>
</protein>
<evidence type="ECO:0000313" key="1">
    <source>
        <dbReference type="EMBL" id="KAK1441108.1"/>
    </source>
</evidence>
<accession>A0AAD8PBQ2</accession>
<reference evidence="1" key="1">
    <citation type="journal article" date="2023" name="bioRxiv">
        <title>Improved chromosome-level genome assembly for marigold (Tagetes erecta).</title>
        <authorList>
            <person name="Jiang F."/>
            <person name="Yuan L."/>
            <person name="Wang S."/>
            <person name="Wang H."/>
            <person name="Xu D."/>
            <person name="Wang A."/>
            <person name="Fan W."/>
        </authorList>
    </citation>
    <scope>NUCLEOTIDE SEQUENCE</scope>
    <source>
        <strain evidence="1">WSJ</strain>
        <tissue evidence="1">Leaf</tissue>
    </source>
</reference>
<dbReference type="AlphaFoldDB" id="A0AAD8PBQ2"/>
<dbReference type="EMBL" id="JAUHHV010000001">
    <property type="protein sequence ID" value="KAK1441108.1"/>
    <property type="molecule type" value="Genomic_DNA"/>
</dbReference>
<evidence type="ECO:0000313" key="2">
    <source>
        <dbReference type="Proteomes" id="UP001229421"/>
    </source>
</evidence>
<organism evidence="1 2">
    <name type="scientific">Tagetes erecta</name>
    <name type="common">African marigold</name>
    <dbReference type="NCBI Taxonomy" id="13708"/>
    <lineage>
        <taxon>Eukaryota</taxon>
        <taxon>Viridiplantae</taxon>
        <taxon>Streptophyta</taxon>
        <taxon>Embryophyta</taxon>
        <taxon>Tracheophyta</taxon>
        <taxon>Spermatophyta</taxon>
        <taxon>Magnoliopsida</taxon>
        <taxon>eudicotyledons</taxon>
        <taxon>Gunneridae</taxon>
        <taxon>Pentapetalae</taxon>
        <taxon>asterids</taxon>
        <taxon>campanulids</taxon>
        <taxon>Asterales</taxon>
        <taxon>Asteraceae</taxon>
        <taxon>Asteroideae</taxon>
        <taxon>Heliantheae alliance</taxon>
        <taxon>Tageteae</taxon>
        <taxon>Tagetes</taxon>
    </lineage>
</organism>
<keyword evidence="2" id="KW-1185">Reference proteome</keyword>
<name>A0AAD8PBQ2_TARER</name>
<comment type="caution">
    <text evidence="1">The sequence shown here is derived from an EMBL/GenBank/DDBJ whole genome shotgun (WGS) entry which is preliminary data.</text>
</comment>
<dbReference type="Proteomes" id="UP001229421">
    <property type="component" value="Unassembled WGS sequence"/>
</dbReference>
<sequence>MKGAALADRDEIGEVEIGVETGIVGNVKVEVPGRRLGGVVTVGKGLSMIGGVSPRSEGITGMVIGGMTSGLGVFLRPAWMNSALRQRQESKQGWPFGVDPPT</sequence>